<evidence type="ECO:0000313" key="7">
    <source>
        <dbReference type="Proteomes" id="UP000799750"/>
    </source>
</evidence>
<dbReference type="SUPFAM" id="SSF52058">
    <property type="entry name" value="L domain-like"/>
    <property type="match status" value="1"/>
</dbReference>
<sequence length="441" mass="47766">MASCTTFSGSIAIATETTDDIRMEELDAVLGNFVAIDVPGLKSLNLSSVWAITGALRVERNENLQNLTVPNDLGNVSFISLPALEGPPIDDDYYGLYAIDSLEIHNTSIRSLSFTSSDMVSLNISNNDAMSEITVLIPSIKSLTIAGNNVYSPPDVTLNLCKNISNVLLRNVYTCAAPDLNFVQESLIIEENPGLTHIYFESLYTVQSSIVIANNTDLSYIILPSLESAGSLSIRDNPKVMVVDLIDKLAVVRESVNISGNMGNVSFPELKDAASLSISSDNSTFDCSDFAALWTQIVVENYYDCQGDHFDRVSISGLATEEKTGIGVGVGVGTILICVGIGLISYRRRRQKRRKATTSEEEPAKVLESLVIPLAELGGVVHRKEMPTGKEAAELPDHHGMSEAEAVTEPLMSVGGTHELEADTDYTRASSPRLKSMREHN</sequence>
<keyword evidence="5" id="KW-0812">Transmembrane</keyword>
<dbReference type="PANTHER" id="PTHR31018">
    <property type="entry name" value="SPORULATION-SPECIFIC PROTEIN-RELATED"/>
    <property type="match status" value="1"/>
</dbReference>
<keyword evidence="2" id="KW-0732">Signal</keyword>
<protein>
    <recommendedName>
        <fullName evidence="8">Receptor L-domain domain-containing protein</fullName>
    </recommendedName>
</protein>
<dbReference type="InterPro" id="IPR051648">
    <property type="entry name" value="CWI-Assembly_Regulator"/>
</dbReference>
<dbReference type="Proteomes" id="UP000799750">
    <property type="component" value="Unassembled WGS sequence"/>
</dbReference>
<evidence type="ECO:0000256" key="4">
    <source>
        <dbReference type="SAM" id="MobiDB-lite"/>
    </source>
</evidence>
<feature type="transmembrane region" description="Helical" evidence="5">
    <location>
        <begin position="326"/>
        <end position="346"/>
    </location>
</feature>
<evidence type="ECO:0000313" key="6">
    <source>
        <dbReference type="EMBL" id="KAF2500968.1"/>
    </source>
</evidence>
<evidence type="ECO:0000256" key="3">
    <source>
        <dbReference type="ARBA" id="ARBA00023180"/>
    </source>
</evidence>
<dbReference type="AlphaFoldDB" id="A0A6A6R8D1"/>
<evidence type="ECO:0000256" key="5">
    <source>
        <dbReference type="SAM" id="Phobius"/>
    </source>
</evidence>
<comment type="subcellular location">
    <subcellularLocation>
        <location evidence="1">Cell envelope</location>
    </subcellularLocation>
</comment>
<dbReference type="OrthoDB" id="536881at2759"/>
<accession>A0A6A6R8D1</accession>
<dbReference type="Gene3D" id="3.80.10.10">
    <property type="entry name" value="Ribonuclease Inhibitor"/>
    <property type="match status" value="1"/>
</dbReference>
<evidence type="ECO:0000256" key="1">
    <source>
        <dbReference type="ARBA" id="ARBA00004196"/>
    </source>
</evidence>
<gene>
    <name evidence="6" type="ORF">BU16DRAFT_186659</name>
</gene>
<organism evidence="6 7">
    <name type="scientific">Lophium mytilinum</name>
    <dbReference type="NCBI Taxonomy" id="390894"/>
    <lineage>
        <taxon>Eukaryota</taxon>
        <taxon>Fungi</taxon>
        <taxon>Dikarya</taxon>
        <taxon>Ascomycota</taxon>
        <taxon>Pezizomycotina</taxon>
        <taxon>Dothideomycetes</taxon>
        <taxon>Pleosporomycetidae</taxon>
        <taxon>Mytilinidiales</taxon>
        <taxon>Mytilinidiaceae</taxon>
        <taxon>Lophium</taxon>
    </lineage>
</organism>
<proteinExistence type="predicted"/>
<reference evidence="6" key="1">
    <citation type="journal article" date="2020" name="Stud. Mycol.">
        <title>101 Dothideomycetes genomes: a test case for predicting lifestyles and emergence of pathogens.</title>
        <authorList>
            <person name="Haridas S."/>
            <person name="Albert R."/>
            <person name="Binder M."/>
            <person name="Bloem J."/>
            <person name="Labutti K."/>
            <person name="Salamov A."/>
            <person name="Andreopoulos B."/>
            <person name="Baker S."/>
            <person name="Barry K."/>
            <person name="Bills G."/>
            <person name="Bluhm B."/>
            <person name="Cannon C."/>
            <person name="Castanera R."/>
            <person name="Culley D."/>
            <person name="Daum C."/>
            <person name="Ezra D."/>
            <person name="Gonzalez J."/>
            <person name="Henrissat B."/>
            <person name="Kuo A."/>
            <person name="Liang C."/>
            <person name="Lipzen A."/>
            <person name="Lutzoni F."/>
            <person name="Magnuson J."/>
            <person name="Mondo S."/>
            <person name="Nolan M."/>
            <person name="Ohm R."/>
            <person name="Pangilinan J."/>
            <person name="Park H.-J."/>
            <person name="Ramirez L."/>
            <person name="Alfaro M."/>
            <person name="Sun H."/>
            <person name="Tritt A."/>
            <person name="Yoshinaga Y."/>
            <person name="Zwiers L.-H."/>
            <person name="Turgeon B."/>
            <person name="Goodwin S."/>
            <person name="Spatafora J."/>
            <person name="Crous P."/>
            <person name="Grigoriev I."/>
        </authorList>
    </citation>
    <scope>NUCLEOTIDE SEQUENCE</scope>
    <source>
        <strain evidence="6">CBS 269.34</strain>
    </source>
</reference>
<dbReference type="EMBL" id="MU004182">
    <property type="protein sequence ID" value="KAF2500968.1"/>
    <property type="molecule type" value="Genomic_DNA"/>
</dbReference>
<evidence type="ECO:0000256" key="2">
    <source>
        <dbReference type="ARBA" id="ARBA00022729"/>
    </source>
</evidence>
<dbReference type="InterPro" id="IPR032675">
    <property type="entry name" value="LRR_dom_sf"/>
</dbReference>
<evidence type="ECO:0008006" key="8">
    <source>
        <dbReference type="Google" id="ProtNLM"/>
    </source>
</evidence>
<keyword evidence="5" id="KW-0472">Membrane</keyword>
<name>A0A6A6R8D1_9PEZI</name>
<keyword evidence="7" id="KW-1185">Reference proteome</keyword>
<feature type="compositionally biased region" description="Basic and acidic residues" evidence="4">
    <location>
        <begin position="393"/>
        <end position="402"/>
    </location>
</feature>
<dbReference type="PANTHER" id="PTHR31018:SF3">
    <property type="entry name" value="RECEPTOR PROTEIN-TYROSINE KINASE"/>
    <property type="match status" value="1"/>
</dbReference>
<keyword evidence="3" id="KW-0325">Glycoprotein</keyword>
<feature type="region of interest" description="Disordered" evidence="4">
    <location>
        <begin position="393"/>
        <end position="441"/>
    </location>
</feature>
<keyword evidence="5" id="KW-1133">Transmembrane helix</keyword>